<evidence type="ECO:0000313" key="3">
    <source>
        <dbReference type="Proteomes" id="UP001595748"/>
    </source>
</evidence>
<comment type="caution">
    <text evidence="2">The sequence shown here is derived from an EMBL/GenBank/DDBJ whole genome shotgun (WGS) entry which is preliminary data.</text>
</comment>
<protein>
    <submittedName>
        <fullName evidence="2">Imm5 family immunity protein</fullName>
    </submittedName>
</protein>
<sequence length="244" mass="27712">MTCISAEFLNEWRERLRQAMLGHPQHHLSWRLRRDFYVELGNETPEARAFRGWLAVLCAQKVLPIAMTHLPDESLPFRQLSAALQLLKGGIPAESIQRLLDAGYHFVYHECLDGSHRRDVQRAVFCGYKALLEAQGEFQPDPFGGLGPEWVDSAEAEFQSAATAEAASYAATAWAGSSGTDDADILVTDPERLRDFWLWWLDEGWPIAFQLAQRFQFVPRLQPDPVSLNADLHSEPLSEYDKEE</sequence>
<accession>A0ABV8A1J6</accession>
<evidence type="ECO:0000259" key="1">
    <source>
        <dbReference type="Pfam" id="PF14423"/>
    </source>
</evidence>
<gene>
    <name evidence="2" type="ORF">ACFOPQ_02100</name>
</gene>
<reference evidence="3" key="1">
    <citation type="journal article" date="2019" name="Int. J. Syst. Evol. Microbiol.">
        <title>The Global Catalogue of Microorganisms (GCM) 10K type strain sequencing project: providing services to taxonomists for standard genome sequencing and annotation.</title>
        <authorList>
            <consortium name="The Broad Institute Genomics Platform"/>
            <consortium name="The Broad Institute Genome Sequencing Center for Infectious Disease"/>
            <person name="Wu L."/>
            <person name="Ma J."/>
        </authorList>
    </citation>
    <scope>NUCLEOTIDE SEQUENCE [LARGE SCALE GENOMIC DNA]</scope>
    <source>
        <strain evidence="3">CCTCC AB 2013263</strain>
    </source>
</reference>
<dbReference type="Pfam" id="PF14423">
    <property type="entry name" value="Imm5"/>
    <property type="match status" value="1"/>
</dbReference>
<feature type="domain" description="Immunity protein Imm5" evidence="1">
    <location>
        <begin position="14"/>
        <end position="203"/>
    </location>
</feature>
<dbReference type="RefSeq" id="WP_380075724.1">
    <property type="nucleotide sequence ID" value="NZ_JBHRZF010000019.1"/>
</dbReference>
<dbReference type="Proteomes" id="UP001595748">
    <property type="component" value="Unassembled WGS sequence"/>
</dbReference>
<proteinExistence type="predicted"/>
<organism evidence="2 3">
    <name type="scientific">Deinococcus antarcticus</name>
    <dbReference type="NCBI Taxonomy" id="1298767"/>
    <lineage>
        <taxon>Bacteria</taxon>
        <taxon>Thermotogati</taxon>
        <taxon>Deinococcota</taxon>
        <taxon>Deinococci</taxon>
        <taxon>Deinococcales</taxon>
        <taxon>Deinococcaceae</taxon>
        <taxon>Deinococcus</taxon>
    </lineage>
</organism>
<evidence type="ECO:0000313" key="2">
    <source>
        <dbReference type="EMBL" id="MFC3859563.1"/>
    </source>
</evidence>
<keyword evidence="3" id="KW-1185">Reference proteome</keyword>
<dbReference type="EMBL" id="JBHRZF010000019">
    <property type="protein sequence ID" value="MFC3859563.1"/>
    <property type="molecule type" value="Genomic_DNA"/>
</dbReference>
<name>A0ABV8A1J6_9DEIO</name>
<dbReference type="InterPro" id="IPR025675">
    <property type="entry name" value="Imm5"/>
</dbReference>